<keyword evidence="2 4" id="KW-0378">Hydrolase</keyword>
<comment type="subunit">
    <text evidence="4">Homodimer.</text>
</comment>
<dbReference type="InterPro" id="IPR015421">
    <property type="entry name" value="PyrdxlP-dep_Trfase_major"/>
</dbReference>
<dbReference type="PANTHER" id="PTHR14084">
    <property type="entry name" value="KYNURENINASE"/>
    <property type="match status" value="1"/>
</dbReference>
<comment type="pathway">
    <text evidence="4">Cofactor biosynthesis; NAD(+) biosynthesis; quinolinate from L-kynurenine: step 2/3.</text>
</comment>
<comment type="cofactor">
    <cofactor evidence="4">
        <name>pyridoxal 5'-phosphate</name>
        <dbReference type="ChEBI" id="CHEBI:597326"/>
    </cofactor>
</comment>
<dbReference type="SUPFAM" id="SSF53383">
    <property type="entry name" value="PLP-dependent transferases"/>
    <property type="match status" value="1"/>
</dbReference>
<keyword evidence="1 4" id="KW-0662">Pyridine nucleotide biosynthesis</keyword>
<comment type="function">
    <text evidence="4">Catalyzes the cleavage of L-kynurenine (L-Kyn) and L-3-hydroxykynurenine (L-3OHKyn) into anthranilic acid (AA) and 3-hydroxyanthranilic acid (3-OHAA), respectively.</text>
</comment>
<dbReference type="RefSeq" id="WP_191170964.1">
    <property type="nucleotide sequence ID" value="NZ_JACXZS010000003.1"/>
</dbReference>
<organism evidence="5 6">
    <name type="scientific">Microbacterium helvum</name>
    <dbReference type="NCBI Taxonomy" id="2773713"/>
    <lineage>
        <taxon>Bacteria</taxon>
        <taxon>Bacillati</taxon>
        <taxon>Actinomycetota</taxon>
        <taxon>Actinomycetes</taxon>
        <taxon>Micrococcales</taxon>
        <taxon>Microbacteriaceae</taxon>
        <taxon>Microbacterium</taxon>
    </lineage>
</organism>
<evidence type="ECO:0000313" key="6">
    <source>
        <dbReference type="Proteomes" id="UP000598426"/>
    </source>
</evidence>
<dbReference type="EMBL" id="JACXZS010000003">
    <property type="protein sequence ID" value="MBD3941341.1"/>
    <property type="molecule type" value="Genomic_DNA"/>
</dbReference>
<dbReference type="InterPro" id="IPR015422">
    <property type="entry name" value="PyrdxlP-dep_Trfase_small"/>
</dbReference>
<dbReference type="InterPro" id="IPR010111">
    <property type="entry name" value="Kynureninase"/>
</dbReference>
<dbReference type="PIRSF" id="PIRSF038800">
    <property type="entry name" value="KYNU"/>
    <property type="match status" value="1"/>
</dbReference>
<gene>
    <name evidence="5" type="ORF">IF188_06465</name>
</gene>
<proteinExistence type="inferred from homology"/>
<reference evidence="5 6" key="1">
    <citation type="submission" date="2020-09" db="EMBL/GenBank/DDBJ databases">
        <title>Isolation and identification of active actinomycetes.</title>
        <authorList>
            <person name="Li X."/>
        </authorList>
    </citation>
    <scope>NUCLEOTIDE SEQUENCE [LARGE SCALE GENOMIC DNA]</scope>
    <source>
        <strain evidence="5 6">NEAU-LLC</strain>
    </source>
</reference>
<comment type="similarity">
    <text evidence="4">Belongs to the kynureninase family.</text>
</comment>
<dbReference type="InterPro" id="IPR015424">
    <property type="entry name" value="PyrdxlP-dep_Trfase"/>
</dbReference>
<keyword evidence="5" id="KW-0808">Transferase</keyword>
<name>A0ABR8NKZ7_9MICO</name>
<dbReference type="Pfam" id="PF22580">
    <property type="entry name" value="KYNU_C"/>
    <property type="match status" value="1"/>
</dbReference>
<dbReference type="PANTHER" id="PTHR14084:SF0">
    <property type="entry name" value="KYNURENINASE"/>
    <property type="match status" value="1"/>
</dbReference>
<evidence type="ECO:0000256" key="1">
    <source>
        <dbReference type="ARBA" id="ARBA00022642"/>
    </source>
</evidence>
<sequence>MTSADAAAVETLADEASTLDQADPLRTYRDRFVGADTSLVYFDGNSLGRPLRASVDRLQRFARDEWGGRLIRGWDESWMQLPFDIGDALGRTALGAAAGQTVIGDSTTVLLYKLVRAAFDSAHAADPARVEIVVDRDNFPTDRYLVEGIAAERGGRVRWVVPTPTPHAADASRGAPGRVGPVSLDRGVDAESLRAAVGPSTAVVLLSHVAYRSGYLADAAALTRIAHEAGAVIVWDLCHSAGSVPVQADAWDFDLAVGCTYKYLNGGPGSPAFAYVAARLQDRLAQPIQGWMGAADVFAMGPAYEPAAGMRRFLSGTPPVVGMLAMQDTLELLDEVGIEAVREKSVALTSFAVRVADALLAPHGVAVASPRDAAERGGHVTLSHPAMRAVTARLWAQDVIPDYRDPGGLRIGLSPLSTSFAETLEGLRAVEAAVRAEG</sequence>
<comment type="caution">
    <text evidence="5">The sequence shown here is derived from an EMBL/GenBank/DDBJ whole genome shotgun (WGS) entry which is preliminary data.</text>
</comment>
<dbReference type="Gene3D" id="3.90.1150.10">
    <property type="entry name" value="Aspartate Aminotransferase, domain 1"/>
    <property type="match status" value="1"/>
</dbReference>
<keyword evidence="5" id="KW-0032">Aminotransferase</keyword>
<comment type="pathway">
    <text evidence="4">Amino-acid degradation; L-kynurenine degradation; L-alanine and anthranilate from L-kynurenine: step 1/1.</text>
</comment>
<accession>A0ABR8NKZ7</accession>
<dbReference type="EC" id="3.7.1.3" evidence="4"/>
<evidence type="ECO:0000256" key="3">
    <source>
        <dbReference type="ARBA" id="ARBA00022898"/>
    </source>
</evidence>
<keyword evidence="6" id="KW-1185">Reference proteome</keyword>
<evidence type="ECO:0000256" key="4">
    <source>
        <dbReference type="PIRNR" id="PIRNR038800"/>
    </source>
</evidence>
<dbReference type="GO" id="GO:0008483">
    <property type="term" value="F:transaminase activity"/>
    <property type="evidence" value="ECO:0007669"/>
    <property type="project" value="UniProtKB-KW"/>
</dbReference>
<comment type="catalytic activity">
    <reaction evidence="4">
        <text>3-hydroxy-L-kynurenine + H2O = 3-hydroxyanthranilate + L-alanine + H(+)</text>
        <dbReference type="Rhea" id="RHEA:25143"/>
        <dbReference type="ChEBI" id="CHEBI:15377"/>
        <dbReference type="ChEBI" id="CHEBI:15378"/>
        <dbReference type="ChEBI" id="CHEBI:36559"/>
        <dbReference type="ChEBI" id="CHEBI:57972"/>
        <dbReference type="ChEBI" id="CHEBI:58125"/>
        <dbReference type="EC" id="3.7.1.3"/>
    </reaction>
</comment>
<evidence type="ECO:0000313" key="5">
    <source>
        <dbReference type="EMBL" id="MBD3941341.1"/>
    </source>
</evidence>
<protein>
    <recommendedName>
        <fullName evidence="4">Kynureninase</fullName>
        <ecNumber evidence="4">3.7.1.3</ecNumber>
    </recommendedName>
</protein>
<keyword evidence="3 4" id="KW-0663">Pyridoxal phosphate</keyword>
<evidence type="ECO:0000256" key="2">
    <source>
        <dbReference type="ARBA" id="ARBA00022801"/>
    </source>
</evidence>
<dbReference type="Gene3D" id="3.40.640.10">
    <property type="entry name" value="Type I PLP-dependent aspartate aminotransferase-like (Major domain)"/>
    <property type="match status" value="1"/>
</dbReference>
<comment type="catalytic activity">
    <reaction evidence="4">
        <text>L-kynurenine + H2O = anthranilate + L-alanine + H(+)</text>
        <dbReference type="Rhea" id="RHEA:16813"/>
        <dbReference type="ChEBI" id="CHEBI:15377"/>
        <dbReference type="ChEBI" id="CHEBI:15378"/>
        <dbReference type="ChEBI" id="CHEBI:16567"/>
        <dbReference type="ChEBI" id="CHEBI:57959"/>
        <dbReference type="ChEBI" id="CHEBI:57972"/>
        <dbReference type="EC" id="3.7.1.3"/>
    </reaction>
</comment>
<dbReference type="Proteomes" id="UP000598426">
    <property type="component" value="Unassembled WGS sequence"/>
</dbReference>